<dbReference type="EMBL" id="PVLF01000030">
    <property type="protein sequence ID" value="PRH81313.1"/>
    <property type="molecule type" value="Genomic_DNA"/>
</dbReference>
<evidence type="ECO:0000259" key="6">
    <source>
        <dbReference type="PROSITE" id="PS51192"/>
    </source>
</evidence>
<dbReference type="AlphaFoldDB" id="A0A2P6M5N2"/>
<keyword evidence="3" id="KW-0347">Helicase</keyword>
<feature type="domain" description="Helicase ATP-binding" evidence="6">
    <location>
        <begin position="151"/>
        <end position="335"/>
    </location>
</feature>
<dbReference type="InterPro" id="IPR001650">
    <property type="entry name" value="Helicase_C-like"/>
</dbReference>
<dbReference type="Gene3D" id="3.40.50.300">
    <property type="entry name" value="P-loop containing nucleotide triphosphate hydrolases"/>
    <property type="match status" value="1"/>
</dbReference>
<dbReference type="InterPro" id="IPR038718">
    <property type="entry name" value="SNF2-like_sf"/>
</dbReference>
<dbReference type="InterPro" id="IPR000330">
    <property type="entry name" value="SNF2_N"/>
</dbReference>
<dbReference type="InterPro" id="IPR014001">
    <property type="entry name" value="Helicase_ATP-bd"/>
</dbReference>
<dbReference type="Pfam" id="PF00271">
    <property type="entry name" value="Helicase_C"/>
    <property type="match status" value="1"/>
</dbReference>
<evidence type="ECO:0000313" key="9">
    <source>
        <dbReference type="Proteomes" id="UP000241736"/>
    </source>
</evidence>
<reference evidence="8 9" key="1">
    <citation type="submission" date="2018-03" db="EMBL/GenBank/DDBJ databases">
        <title>Arenimonas caeni sp. nov., isolated from activated sludge.</title>
        <authorList>
            <person name="Liu H."/>
        </authorList>
    </citation>
    <scope>NUCLEOTIDE SEQUENCE [LARGE SCALE GENOMIC DNA]</scope>
    <source>
        <strain evidence="9">z29</strain>
    </source>
</reference>
<evidence type="ECO:0000256" key="1">
    <source>
        <dbReference type="ARBA" id="ARBA00022741"/>
    </source>
</evidence>
<comment type="caution">
    <text evidence="8">The sequence shown here is derived from an EMBL/GenBank/DDBJ whole genome shotgun (WGS) entry which is preliminary data.</text>
</comment>
<dbReference type="Pfam" id="PF00176">
    <property type="entry name" value="SNF2-rel_dom"/>
    <property type="match status" value="1"/>
</dbReference>
<evidence type="ECO:0000256" key="4">
    <source>
        <dbReference type="ARBA" id="ARBA00022840"/>
    </source>
</evidence>
<evidence type="ECO:0000256" key="2">
    <source>
        <dbReference type="ARBA" id="ARBA00022801"/>
    </source>
</evidence>
<keyword evidence="9" id="KW-1185">Reference proteome</keyword>
<organism evidence="8 9">
    <name type="scientific">Arenimonas caeni</name>
    <dbReference type="NCBI Taxonomy" id="2058085"/>
    <lineage>
        <taxon>Bacteria</taxon>
        <taxon>Pseudomonadati</taxon>
        <taxon>Pseudomonadota</taxon>
        <taxon>Gammaproteobacteria</taxon>
        <taxon>Lysobacterales</taxon>
        <taxon>Lysobacteraceae</taxon>
        <taxon>Arenimonas</taxon>
    </lineage>
</organism>
<evidence type="ECO:0000256" key="5">
    <source>
        <dbReference type="SAM" id="MobiDB-lite"/>
    </source>
</evidence>
<keyword evidence="2" id="KW-0378">Hydrolase</keyword>
<dbReference type="PROSITE" id="PS51192">
    <property type="entry name" value="HELICASE_ATP_BIND_1"/>
    <property type="match status" value="1"/>
</dbReference>
<accession>A0A2P6M5N2</accession>
<dbReference type="SMART" id="SM00487">
    <property type="entry name" value="DEXDc"/>
    <property type="match status" value="1"/>
</dbReference>
<dbReference type="InterPro" id="IPR049730">
    <property type="entry name" value="SNF2/RAD54-like_C"/>
</dbReference>
<name>A0A2P6M5N2_9GAMM</name>
<dbReference type="PANTHER" id="PTHR45766:SF6">
    <property type="entry name" value="SWI_SNF-RELATED MATRIX-ASSOCIATED ACTIN-DEPENDENT REGULATOR OF CHROMATIN SUBFAMILY A-LIKE PROTEIN 1"/>
    <property type="match status" value="1"/>
</dbReference>
<dbReference type="GO" id="GO:0016787">
    <property type="term" value="F:hydrolase activity"/>
    <property type="evidence" value="ECO:0007669"/>
    <property type="project" value="UniProtKB-KW"/>
</dbReference>
<evidence type="ECO:0000259" key="7">
    <source>
        <dbReference type="PROSITE" id="PS51194"/>
    </source>
</evidence>
<dbReference type="Proteomes" id="UP000241736">
    <property type="component" value="Unassembled WGS sequence"/>
</dbReference>
<gene>
    <name evidence="8" type="ORF">C6N40_13320</name>
</gene>
<evidence type="ECO:0000313" key="8">
    <source>
        <dbReference type="EMBL" id="PRH81313.1"/>
    </source>
</evidence>
<dbReference type="GO" id="GO:0004386">
    <property type="term" value="F:helicase activity"/>
    <property type="evidence" value="ECO:0007669"/>
    <property type="project" value="UniProtKB-KW"/>
</dbReference>
<evidence type="ECO:0008006" key="10">
    <source>
        <dbReference type="Google" id="ProtNLM"/>
    </source>
</evidence>
<dbReference type="CDD" id="cd18793">
    <property type="entry name" value="SF2_C_SNF"/>
    <property type="match status" value="1"/>
</dbReference>
<feature type="domain" description="Helicase C-terminal" evidence="7">
    <location>
        <begin position="561"/>
        <end position="719"/>
    </location>
</feature>
<dbReference type="InterPro" id="IPR057342">
    <property type="entry name" value="DEXDc_RapA"/>
</dbReference>
<evidence type="ECO:0000256" key="3">
    <source>
        <dbReference type="ARBA" id="ARBA00022806"/>
    </source>
</evidence>
<dbReference type="CDD" id="cd18011">
    <property type="entry name" value="DEXDc_RapA"/>
    <property type="match status" value="1"/>
</dbReference>
<sequence>MPANASMTVSHQLSRGILLVLVENCGIDGNPMTRDEFEKSLSTQGTRVRSCHDSGLVGESTGRVREDGDGLMVQVRFPGQQPRFEMAEDLEPAEVELDDMEQVLAGRFASATHLRKRLTSVQLAGQISEMIYSLDTTETQFMPHQFKPLLALLDSPSKGVLIADEVGLGKTIEAGLIWTELRFRINANRLLVVCPAVLTEKWRQELHRRFGTSAQVMSAKELLQHMQQGEAAPRVPAVICSLQGIRPPSDALDPDSEATSAVARLARFLNESQGQTLFDLVVIDEAHYLRNHQTSSALLGQLLRPVAEYFVLLSATPVNNRSTDLFNLVSLVDPDQFRFEGEFESILGANRPLVRLANQLKRPDASIKNVRDALQEAGEHWLFSESESIKLLAQSLEDRSDDEVLSPEERVDVNHRLERVNLLGQVIVRSRKREVLENRVERKVRNFAVPMTAAEREFYERVTESVISYALNNGGARGFLLATPQRLMSSCMYAAAARWLARTDEWEQGEVEEFAYDAFGEDEVSAGVSDVSSYVARSLNGHISLEALLEHDSKYMKLEALIREYIHSYPGEKIIVFSYFRGTLTYLSKRLGEVGISNLVVMGGDDKQARIDEFRESSRYSVLLASEVAAEGVDLQFMRLLINYDLPWNPMRIEQRIGRIDRIGQQAQAISIANLVYEDTIDDRILTRLFEKLQIFEDALGCTEDVLQDGISLLTRDLLNEHLTPAQQELRIDQARAVMEQNRRNLEAIQAHEADFVGLGEFVRNKVAHAKSTQRRITDEDLQLHIREYLEENAPGYSMRMDPGSQTGSIQLGPEATARLIRFREARQLPRSRLESGSESDVVIRNHVNRGVHAARYELINQYHPLVRMIAEHESRTQHRDLVVAAEVDAGELGPEVVPGDYAFAAETWQFDGARREETIRAFFLPVLGGMEISGEPGFDLINALRSQTRDWIDVNRCLTDKLHANRLLEDAKAALLRQFRDARRLFQAENTDRIRIQRESLRRHLERRTDALRVAMARVSESHRVNYKRMAEGQIRELRQKHDVAVAALDQREEPKVMRSGLVSGFVRIRG</sequence>
<dbReference type="InterPro" id="IPR027417">
    <property type="entry name" value="P-loop_NTPase"/>
</dbReference>
<dbReference type="GO" id="GO:0005524">
    <property type="term" value="F:ATP binding"/>
    <property type="evidence" value="ECO:0007669"/>
    <property type="project" value="UniProtKB-KW"/>
</dbReference>
<dbReference type="SUPFAM" id="SSF52540">
    <property type="entry name" value="P-loop containing nucleoside triphosphate hydrolases"/>
    <property type="match status" value="2"/>
</dbReference>
<keyword evidence="4" id="KW-0067">ATP-binding</keyword>
<dbReference type="Gene3D" id="3.40.50.10810">
    <property type="entry name" value="Tandem AAA-ATPase domain"/>
    <property type="match status" value="1"/>
</dbReference>
<dbReference type="PANTHER" id="PTHR45766">
    <property type="entry name" value="DNA ANNEALING HELICASE AND ENDONUCLEASE ZRANB3 FAMILY MEMBER"/>
    <property type="match status" value="1"/>
</dbReference>
<protein>
    <recommendedName>
        <fullName evidence="10">Helicase</fullName>
    </recommendedName>
</protein>
<dbReference type="PROSITE" id="PS51194">
    <property type="entry name" value="HELICASE_CTER"/>
    <property type="match status" value="1"/>
</dbReference>
<dbReference type="OrthoDB" id="9814088at2"/>
<feature type="region of interest" description="Disordered" evidence="5">
    <location>
        <begin position="44"/>
        <end position="63"/>
    </location>
</feature>
<dbReference type="SMART" id="SM00490">
    <property type="entry name" value="HELICc"/>
    <property type="match status" value="1"/>
</dbReference>
<keyword evidence="1" id="KW-0547">Nucleotide-binding</keyword>
<proteinExistence type="predicted"/>